<evidence type="ECO:0000313" key="2">
    <source>
        <dbReference type="Proteomes" id="UP001150879"/>
    </source>
</evidence>
<reference evidence="1" key="1">
    <citation type="submission" date="2022-11" db="EMBL/GenBank/DDBJ databases">
        <authorList>
            <person name="Petersen C."/>
        </authorList>
    </citation>
    <scope>NUCLEOTIDE SEQUENCE</scope>
    <source>
        <strain evidence="1">IBT 16849</strain>
    </source>
</reference>
<accession>A0A9W9N117</accession>
<dbReference type="AlphaFoldDB" id="A0A9W9N117"/>
<name>A0A9W9N117_9EURO</name>
<reference evidence="1" key="2">
    <citation type="journal article" date="2023" name="IMA Fungus">
        <title>Comparative genomic study of the Penicillium genus elucidates a diverse pangenome and 15 lateral gene transfer events.</title>
        <authorList>
            <person name="Petersen C."/>
            <person name="Sorensen T."/>
            <person name="Nielsen M.R."/>
            <person name="Sondergaard T.E."/>
            <person name="Sorensen J.L."/>
            <person name="Fitzpatrick D.A."/>
            <person name="Frisvad J.C."/>
            <person name="Nielsen K.L."/>
        </authorList>
    </citation>
    <scope>NUCLEOTIDE SEQUENCE</scope>
    <source>
        <strain evidence="1">IBT 16849</strain>
    </source>
</reference>
<proteinExistence type="predicted"/>
<sequence length="111" mass="12743">MSGHFHSVCFLYSLKFTTVLTLKQRLKSKGQLELLTQHRVRGNQRNEAHHEILWEGATVLVAICAAMINLHFANDSGFHANIPSMIQRQERRMEGLVEELIALRGQEIVDY</sequence>
<organism evidence="1 2">
    <name type="scientific">Penicillium cf. griseofulvum</name>
    <dbReference type="NCBI Taxonomy" id="2972120"/>
    <lineage>
        <taxon>Eukaryota</taxon>
        <taxon>Fungi</taxon>
        <taxon>Dikarya</taxon>
        <taxon>Ascomycota</taxon>
        <taxon>Pezizomycotina</taxon>
        <taxon>Eurotiomycetes</taxon>
        <taxon>Eurotiomycetidae</taxon>
        <taxon>Eurotiales</taxon>
        <taxon>Aspergillaceae</taxon>
        <taxon>Penicillium</taxon>
    </lineage>
</organism>
<keyword evidence="2" id="KW-1185">Reference proteome</keyword>
<evidence type="ECO:0000313" key="1">
    <source>
        <dbReference type="EMBL" id="KAJ5211241.1"/>
    </source>
</evidence>
<dbReference type="Proteomes" id="UP001150879">
    <property type="component" value="Unassembled WGS sequence"/>
</dbReference>
<dbReference type="EMBL" id="JAPQKP010000001">
    <property type="protein sequence ID" value="KAJ5211241.1"/>
    <property type="molecule type" value="Genomic_DNA"/>
</dbReference>
<comment type="caution">
    <text evidence="1">The sequence shown here is derived from an EMBL/GenBank/DDBJ whole genome shotgun (WGS) entry which is preliminary data.</text>
</comment>
<gene>
    <name evidence="1" type="ORF">N7472_001380</name>
</gene>
<protein>
    <submittedName>
        <fullName evidence="1">Uncharacterized protein</fullName>
    </submittedName>
</protein>
<dbReference type="OrthoDB" id="10564886at2759"/>